<name>A0AAF3FMK0_9BILA</name>
<proteinExistence type="predicted"/>
<sequence length="163" mass="18647">MNFSKKGFLGPGNTSISYKTSPIYPAPFRGLDFKVSNLIQPRPPCKECFPETHSDGRAEYVNLLDLPNYGGMPYPLIASARQPWRFMADLRYTWNTPLQHQYPSVRHEVLNGQRVAESVANESNSSNVDQLSIRKKAATYYYEIRATLNRFVCKICGYLLFKV</sequence>
<organism evidence="1 2">
    <name type="scientific">Mesorhabditis belari</name>
    <dbReference type="NCBI Taxonomy" id="2138241"/>
    <lineage>
        <taxon>Eukaryota</taxon>
        <taxon>Metazoa</taxon>
        <taxon>Ecdysozoa</taxon>
        <taxon>Nematoda</taxon>
        <taxon>Chromadorea</taxon>
        <taxon>Rhabditida</taxon>
        <taxon>Rhabditina</taxon>
        <taxon>Rhabditomorpha</taxon>
        <taxon>Rhabditoidea</taxon>
        <taxon>Rhabditidae</taxon>
        <taxon>Mesorhabditinae</taxon>
        <taxon>Mesorhabditis</taxon>
    </lineage>
</organism>
<keyword evidence="1" id="KW-1185">Reference proteome</keyword>
<dbReference type="AlphaFoldDB" id="A0AAF3FMK0"/>
<reference evidence="2" key="1">
    <citation type="submission" date="2024-02" db="UniProtKB">
        <authorList>
            <consortium name="WormBaseParasite"/>
        </authorList>
    </citation>
    <scope>IDENTIFICATION</scope>
</reference>
<evidence type="ECO:0000313" key="2">
    <source>
        <dbReference type="WBParaSite" id="MBELARI_LOCUS6941"/>
    </source>
</evidence>
<dbReference type="WBParaSite" id="MBELARI_LOCUS6941">
    <property type="protein sequence ID" value="MBELARI_LOCUS6941"/>
    <property type="gene ID" value="MBELARI_LOCUS6941"/>
</dbReference>
<dbReference type="Proteomes" id="UP000887575">
    <property type="component" value="Unassembled WGS sequence"/>
</dbReference>
<accession>A0AAF3FMK0</accession>
<evidence type="ECO:0000313" key="1">
    <source>
        <dbReference type="Proteomes" id="UP000887575"/>
    </source>
</evidence>
<protein>
    <submittedName>
        <fullName evidence="2">Uncharacterized protein</fullName>
    </submittedName>
</protein>